<accession>A0A5P9CP88</accession>
<evidence type="ECO:0000259" key="1">
    <source>
        <dbReference type="PROSITE" id="PS50925"/>
    </source>
</evidence>
<dbReference type="GO" id="GO:0071949">
    <property type="term" value="F:FAD binding"/>
    <property type="evidence" value="ECO:0007669"/>
    <property type="project" value="InterPro"/>
</dbReference>
<dbReference type="RefSeq" id="WP_152432124.1">
    <property type="nucleotide sequence ID" value="NZ_CBCSDK010000008.1"/>
</dbReference>
<dbReference type="PROSITE" id="PS50925">
    <property type="entry name" value="BLUF"/>
    <property type="match status" value="1"/>
</dbReference>
<dbReference type="KEGG" id="vaq:FIV01_16945"/>
<dbReference type="EMBL" id="CP045351">
    <property type="protein sequence ID" value="QFT28079.1"/>
    <property type="molecule type" value="Genomic_DNA"/>
</dbReference>
<name>A0A5P9CP88_9VIBR</name>
<evidence type="ECO:0000313" key="3">
    <source>
        <dbReference type="Proteomes" id="UP000326936"/>
    </source>
</evidence>
<proteinExistence type="predicted"/>
<dbReference type="SUPFAM" id="SSF54975">
    <property type="entry name" value="Acylphosphatase/BLUF domain-like"/>
    <property type="match status" value="1"/>
</dbReference>
<dbReference type="Proteomes" id="UP000326936">
    <property type="component" value="Plasmid pTHAF100_a"/>
</dbReference>
<dbReference type="GO" id="GO:0009882">
    <property type="term" value="F:blue light photoreceptor activity"/>
    <property type="evidence" value="ECO:0007669"/>
    <property type="project" value="InterPro"/>
</dbReference>
<gene>
    <name evidence="2" type="primary">ycgF3</name>
    <name evidence="2" type="ORF">FIV01_16945</name>
</gene>
<dbReference type="Gene3D" id="3.30.70.100">
    <property type="match status" value="1"/>
</dbReference>
<geneLocation type="plasmid" evidence="3">
    <name>pthaf100_a</name>
</geneLocation>
<protein>
    <submittedName>
        <fullName evidence="2">Blue light-and temperature-regulated antirepressor YcgF</fullName>
    </submittedName>
</protein>
<sequence>MNLIEIVYVSKAGKRFNQDELEGILSKARKNNTDTDITGLLLYDGYGTFIQVLEGPETAVENLFEQIKLDTRHTNINRIGFHHIKKRSFPDWKMGFRVLDQDLESSLPGYSDFMKHRGEVQYLVEHSSFAMQMVHYFVKKD</sequence>
<dbReference type="InterPro" id="IPR007024">
    <property type="entry name" value="BLUF_domain"/>
</dbReference>
<dbReference type="Pfam" id="PF04940">
    <property type="entry name" value="BLUF"/>
    <property type="match status" value="1"/>
</dbReference>
<keyword evidence="2" id="KW-0614">Plasmid</keyword>
<organism evidence="2 3">
    <name type="scientific">Vibrio aquimaris</name>
    <dbReference type="NCBI Taxonomy" id="2587862"/>
    <lineage>
        <taxon>Bacteria</taxon>
        <taxon>Pseudomonadati</taxon>
        <taxon>Pseudomonadota</taxon>
        <taxon>Gammaproteobacteria</taxon>
        <taxon>Vibrionales</taxon>
        <taxon>Vibrionaceae</taxon>
        <taxon>Vibrio</taxon>
    </lineage>
</organism>
<feature type="domain" description="BLUF" evidence="1">
    <location>
        <begin position="3"/>
        <end position="95"/>
    </location>
</feature>
<evidence type="ECO:0000313" key="2">
    <source>
        <dbReference type="EMBL" id="QFT28079.1"/>
    </source>
</evidence>
<dbReference type="AlphaFoldDB" id="A0A5P9CP88"/>
<dbReference type="InterPro" id="IPR036046">
    <property type="entry name" value="Acylphosphatase-like_dom_sf"/>
</dbReference>
<dbReference type="SMART" id="SM01034">
    <property type="entry name" value="BLUF"/>
    <property type="match status" value="1"/>
</dbReference>
<reference evidence="2 3" key="1">
    <citation type="submission" date="2019-10" db="EMBL/GenBank/DDBJ databases">
        <title>Complete genome sequence of Vibrio sp. strain THAF100, isolated from non-filtered water from the water column of tank 6 of a marine aquarium containing stony-coral fragments. Water maintained at 26 degree C.</title>
        <authorList>
            <person name="Ruckert C."/>
            <person name="Franco A."/>
            <person name="Kalinowski J."/>
            <person name="Glaeser S."/>
        </authorList>
    </citation>
    <scope>NUCLEOTIDE SEQUENCE [LARGE SCALE GENOMIC DNA]</scope>
    <source>
        <strain evidence="2 3">THAF100</strain>
        <plasmid evidence="3">pthaf100_a</plasmid>
    </source>
</reference>
<keyword evidence="3" id="KW-1185">Reference proteome</keyword>
<dbReference type="OrthoDB" id="557705at2"/>